<evidence type="ECO:0000313" key="3">
    <source>
        <dbReference type="Proteomes" id="UP001367508"/>
    </source>
</evidence>
<dbReference type="AlphaFoldDB" id="A0AAN9QJC0"/>
<keyword evidence="3" id="KW-1185">Reference proteome</keyword>
<dbReference type="EMBL" id="JAYMYQ010000004">
    <property type="protein sequence ID" value="KAK7337532.1"/>
    <property type="molecule type" value="Genomic_DNA"/>
</dbReference>
<organism evidence="2 3">
    <name type="scientific">Canavalia gladiata</name>
    <name type="common">Sword bean</name>
    <name type="synonym">Dolichos gladiatus</name>
    <dbReference type="NCBI Taxonomy" id="3824"/>
    <lineage>
        <taxon>Eukaryota</taxon>
        <taxon>Viridiplantae</taxon>
        <taxon>Streptophyta</taxon>
        <taxon>Embryophyta</taxon>
        <taxon>Tracheophyta</taxon>
        <taxon>Spermatophyta</taxon>
        <taxon>Magnoliopsida</taxon>
        <taxon>eudicotyledons</taxon>
        <taxon>Gunneridae</taxon>
        <taxon>Pentapetalae</taxon>
        <taxon>rosids</taxon>
        <taxon>fabids</taxon>
        <taxon>Fabales</taxon>
        <taxon>Fabaceae</taxon>
        <taxon>Papilionoideae</taxon>
        <taxon>50 kb inversion clade</taxon>
        <taxon>NPAAA clade</taxon>
        <taxon>indigoferoid/millettioid clade</taxon>
        <taxon>Phaseoleae</taxon>
        <taxon>Canavalia</taxon>
    </lineage>
</organism>
<feature type="compositionally biased region" description="Polar residues" evidence="1">
    <location>
        <begin position="89"/>
        <end position="99"/>
    </location>
</feature>
<protein>
    <submittedName>
        <fullName evidence="2">Uncharacterized protein</fullName>
    </submittedName>
</protein>
<evidence type="ECO:0000313" key="2">
    <source>
        <dbReference type="EMBL" id="KAK7337532.1"/>
    </source>
</evidence>
<comment type="caution">
    <text evidence="2">The sequence shown here is derived from an EMBL/GenBank/DDBJ whole genome shotgun (WGS) entry which is preliminary data.</text>
</comment>
<sequence length="110" mass="12428">MLPLSLSSLEQARYPFYQRNSGHNHKQAGPNTIQSFGMFNNLTGFLIWFGHTRLPISSDPSSSPSSSPLTRNRPRWCVKSLVSTFHTQKRQIPTATAHSTPFPLLLNRHP</sequence>
<dbReference type="Proteomes" id="UP001367508">
    <property type="component" value="Unassembled WGS sequence"/>
</dbReference>
<name>A0AAN9QJC0_CANGL</name>
<proteinExistence type="predicted"/>
<reference evidence="2 3" key="1">
    <citation type="submission" date="2024-01" db="EMBL/GenBank/DDBJ databases">
        <title>The genomes of 5 underutilized Papilionoideae crops provide insights into root nodulation and disease resistanc.</title>
        <authorList>
            <person name="Jiang F."/>
        </authorList>
    </citation>
    <scope>NUCLEOTIDE SEQUENCE [LARGE SCALE GENOMIC DNA]</scope>
    <source>
        <strain evidence="2">LVBAO_FW01</strain>
        <tissue evidence="2">Leaves</tissue>
    </source>
</reference>
<gene>
    <name evidence="2" type="ORF">VNO77_18112</name>
</gene>
<feature type="region of interest" description="Disordered" evidence="1">
    <location>
        <begin position="89"/>
        <end position="110"/>
    </location>
</feature>
<accession>A0AAN9QJC0</accession>
<evidence type="ECO:0000256" key="1">
    <source>
        <dbReference type="SAM" id="MobiDB-lite"/>
    </source>
</evidence>